<dbReference type="GO" id="GO:0030288">
    <property type="term" value="C:outer membrane-bounded periplasmic space"/>
    <property type="evidence" value="ECO:0007669"/>
    <property type="project" value="TreeGrafter"/>
</dbReference>
<keyword evidence="3" id="KW-0813">Transport</keyword>
<keyword evidence="6" id="KW-1133">Transmembrane helix</keyword>
<evidence type="ECO:0000256" key="5">
    <source>
        <dbReference type="SAM" id="Coils"/>
    </source>
</evidence>
<comment type="subcellular location">
    <subcellularLocation>
        <location evidence="1">Cell envelope</location>
    </subcellularLocation>
</comment>
<dbReference type="Pfam" id="PF01497">
    <property type="entry name" value="Peripla_BP_2"/>
    <property type="match status" value="1"/>
</dbReference>
<dbReference type="GO" id="GO:1901678">
    <property type="term" value="P:iron coordination entity transport"/>
    <property type="evidence" value="ECO:0007669"/>
    <property type="project" value="UniProtKB-ARBA"/>
</dbReference>
<reference evidence="8 9" key="1">
    <citation type="journal article" date="2021" name="Int. J. Syst. Evol. Microbiol.">
        <title>Amazonocrinis nigriterrae gen. nov., sp. nov., Atlanticothrix silvestris gen. nov., sp. nov. and Dendronalium phyllosphericum gen. nov., sp. nov., nostocacean cyanobacteria from Brazilian environments.</title>
        <authorList>
            <person name="Alvarenga D.O."/>
            <person name="Andreote A.P.D."/>
            <person name="Branco L.H.Z."/>
            <person name="Delbaje E."/>
            <person name="Cruz R.B."/>
            <person name="Varani A.M."/>
            <person name="Fiore M.F."/>
        </authorList>
    </citation>
    <scope>NUCLEOTIDE SEQUENCE [LARGE SCALE GENOMIC DNA]</scope>
    <source>
        <strain evidence="8 9">CENA369</strain>
    </source>
</reference>
<dbReference type="AlphaFoldDB" id="A0A8J7LF90"/>
<dbReference type="Gene3D" id="3.40.50.1980">
    <property type="entry name" value="Nitrogenase molybdenum iron protein domain"/>
    <property type="match status" value="2"/>
</dbReference>
<sequence>MTKKAINTITALLILVKAVCLLTFAKFVRVVRSIFSSLPVLWKPRRISHKYKLLPFVLTIVVILAIAACQNDKLQLEKKQTSSTAGRSPIATKVINHALGQVEIPLKPQRVIVLEENLILDSVVALGVKPVGVVFCRDCEENFRGIPNQLLTNVPVVGSIGSQPSLEKILSLKPDLILGLTSLKNSYGLLSQIAPTVLIDFPSMYDFKERLRYVAQVLGKSDRAEELLTQYQNRIQKLRQQLGQQLKTRTISVIYLAGAADIFYTYRPDFLAFGQIISDVGLQLIQQNQKQPQLTLSIEVLPQSDADTLFIMTELLARDFKQANSQPLSFLQKPIWSILKAVRNKEVYRVNWTVGGPIGANRIIDDLFKYLVNAA</sequence>
<dbReference type="PANTHER" id="PTHR30532:SF25">
    <property type="entry name" value="IRON(III) DICITRATE-BINDING PERIPLASMIC PROTEIN"/>
    <property type="match status" value="1"/>
</dbReference>
<dbReference type="PANTHER" id="PTHR30532">
    <property type="entry name" value="IRON III DICITRATE-BINDING PERIPLASMIC PROTEIN"/>
    <property type="match status" value="1"/>
</dbReference>
<evidence type="ECO:0000256" key="1">
    <source>
        <dbReference type="ARBA" id="ARBA00004196"/>
    </source>
</evidence>
<evidence type="ECO:0000256" key="6">
    <source>
        <dbReference type="SAM" id="Phobius"/>
    </source>
</evidence>
<keyword evidence="6" id="KW-0812">Transmembrane</keyword>
<organism evidence="8 9">
    <name type="scientific">Dendronalium phyllosphericum CENA369</name>
    <dbReference type="NCBI Taxonomy" id="1725256"/>
    <lineage>
        <taxon>Bacteria</taxon>
        <taxon>Bacillati</taxon>
        <taxon>Cyanobacteriota</taxon>
        <taxon>Cyanophyceae</taxon>
        <taxon>Nostocales</taxon>
        <taxon>Nostocaceae</taxon>
        <taxon>Dendronalium</taxon>
        <taxon>Dendronalium phyllosphericum</taxon>
    </lineage>
</organism>
<gene>
    <name evidence="8" type="ORF">I8752_01565</name>
</gene>
<accession>A0A8J7LF90</accession>
<protein>
    <submittedName>
        <fullName evidence="8">ABC transporter substrate-binding protein</fullName>
    </submittedName>
</protein>
<dbReference type="Proteomes" id="UP000662314">
    <property type="component" value="Unassembled WGS sequence"/>
</dbReference>
<keyword evidence="4" id="KW-0732">Signal</keyword>
<feature type="coiled-coil region" evidence="5">
    <location>
        <begin position="221"/>
        <end position="248"/>
    </location>
</feature>
<dbReference type="InterPro" id="IPR051313">
    <property type="entry name" value="Bact_iron-sidero_bind"/>
</dbReference>
<evidence type="ECO:0000256" key="3">
    <source>
        <dbReference type="ARBA" id="ARBA00022448"/>
    </source>
</evidence>
<evidence type="ECO:0000313" key="8">
    <source>
        <dbReference type="EMBL" id="MBH8571734.1"/>
    </source>
</evidence>
<evidence type="ECO:0000256" key="4">
    <source>
        <dbReference type="ARBA" id="ARBA00022729"/>
    </source>
</evidence>
<dbReference type="SUPFAM" id="SSF53807">
    <property type="entry name" value="Helical backbone' metal receptor"/>
    <property type="match status" value="1"/>
</dbReference>
<keyword evidence="6" id="KW-0472">Membrane</keyword>
<comment type="similarity">
    <text evidence="2">Belongs to the bacterial solute-binding protein 8 family.</text>
</comment>
<dbReference type="EMBL" id="JAECZA010000003">
    <property type="protein sequence ID" value="MBH8571734.1"/>
    <property type="molecule type" value="Genomic_DNA"/>
</dbReference>
<dbReference type="RefSeq" id="WP_214430573.1">
    <property type="nucleotide sequence ID" value="NZ_CAWPUQ010000133.1"/>
</dbReference>
<evidence type="ECO:0000256" key="2">
    <source>
        <dbReference type="ARBA" id="ARBA00008814"/>
    </source>
</evidence>
<name>A0A8J7LF90_9NOST</name>
<dbReference type="InterPro" id="IPR002491">
    <property type="entry name" value="ABC_transptr_periplasmic_BD"/>
</dbReference>
<feature type="transmembrane region" description="Helical" evidence="6">
    <location>
        <begin position="51"/>
        <end position="69"/>
    </location>
</feature>
<keyword evidence="9" id="KW-1185">Reference proteome</keyword>
<evidence type="ECO:0000313" key="9">
    <source>
        <dbReference type="Proteomes" id="UP000662314"/>
    </source>
</evidence>
<keyword evidence="5" id="KW-0175">Coiled coil</keyword>
<feature type="domain" description="Fe/B12 periplasmic-binding" evidence="7">
    <location>
        <begin position="111"/>
        <end position="375"/>
    </location>
</feature>
<feature type="transmembrane region" description="Helical" evidence="6">
    <location>
        <begin position="12"/>
        <end position="31"/>
    </location>
</feature>
<proteinExistence type="inferred from homology"/>
<comment type="caution">
    <text evidence="8">The sequence shown here is derived from an EMBL/GenBank/DDBJ whole genome shotgun (WGS) entry which is preliminary data.</text>
</comment>
<dbReference type="CDD" id="cd01146">
    <property type="entry name" value="FhuD"/>
    <property type="match status" value="1"/>
</dbReference>
<dbReference type="PROSITE" id="PS50983">
    <property type="entry name" value="FE_B12_PBP"/>
    <property type="match status" value="1"/>
</dbReference>
<evidence type="ECO:0000259" key="7">
    <source>
        <dbReference type="PROSITE" id="PS50983"/>
    </source>
</evidence>